<feature type="compositionally biased region" description="Basic and acidic residues" evidence="1">
    <location>
        <begin position="1"/>
        <end position="11"/>
    </location>
</feature>
<dbReference type="EMBL" id="VIBQ01000098">
    <property type="protein sequence ID" value="KAB8748968.1"/>
    <property type="molecule type" value="Genomic_DNA"/>
</dbReference>
<comment type="caution">
    <text evidence="2">The sequence shown here is derived from an EMBL/GenBank/DDBJ whole genome shotgun (WGS) entry which is preliminary data.</text>
</comment>
<proteinExistence type="predicted"/>
<evidence type="ECO:0000313" key="3">
    <source>
        <dbReference type="Proteomes" id="UP000327013"/>
    </source>
</evidence>
<reference evidence="2 3" key="1">
    <citation type="submission" date="2019-06" db="EMBL/GenBank/DDBJ databases">
        <title>A chromosomal-level reference genome of Carpinus fangiana (Coryloideae, Betulaceae).</title>
        <authorList>
            <person name="Yang X."/>
            <person name="Wang Z."/>
            <person name="Zhang L."/>
            <person name="Hao G."/>
            <person name="Liu J."/>
            <person name="Yang Y."/>
        </authorList>
    </citation>
    <scope>NUCLEOTIDE SEQUENCE [LARGE SCALE GENOMIC DNA]</scope>
    <source>
        <strain evidence="2">Cfa_2016G</strain>
        <tissue evidence="2">Leaf</tissue>
    </source>
</reference>
<name>A0A5N6L4J4_9ROSI</name>
<accession>A0A5N6L4J4</accession>
<evidence type="ECO:0000313" key="2">
    <source>
        <dbReference type="EMBL" id="KAB8748968.1"/>
    </source>
</evidence>
<sequence length="183" mass="19902">MSIGERSRNEHGAPVTARQAGHSNTHTEQCHNWLDTRLVRGGAVVTIAPLSEARGSGSPISPYRMYLKKVQVGEASIVAILQHSEPEQVMLLGDVAKCRMAFEHNGDLRNGNRDEGLFEQLELSTYNSFWTGEPGTDSDALVIPLPNTQVSLDLDPATGIIGRRVSVMHSDGRIMGEGVVGWN</sequence>
<protein>
    <submittedName>
        <fullName evidence="2">Uncharacterized protein</fullName>
    </submittedName>
</protein>
<gene>
    <name evidence="2" type="ORF">FH972_026519</name>
</gene>
<feature type="region of interest" description="Disordered" evidence="1">
    <location>
        <begin position="1"/>
        <end position="28"/>
    </location>
</feature>
<keyword evidence="3" id="KW-1185">Reference proteome</keyword>
<evidence type="ECO:0000256" key="1">
    <source>
        <dbReference type="SAM" id="MobiDB-lite"/>
    </source>
</evidence>
<organism evidence="2 3">
    <name type="scientific">Carpinus fangiana</name>
    <dbReference type="NCBI Taxonomy" id="176857"/>
    <lineage>
        <taxon>Eukaryota</taxon>
        <taxon>Viridiplantae</taxon>
        <taxon>Streptophyta</taxon>
        <taxon>Embryophyta</taxon>
        <taxon>Tracheophyta</taxon>
        <taxon>Spermatophyta</taxon>
        <taxon>Magnoliopsida</taxon>
        <taxon>eudicotyledons</taxon>
        <taxon>Gunneridae</taxon>
        <taxon>Pentapetalae</taxon>
        <taxon>rosids</taxon>
        <taxon>fabids</taxon>
        <taxon>Fagales</taxon>
        <taxon>Betulaceae</taxon>
        <taxon>Carpinus</taxon>
    </lineage>
</organism>
<dbReference type="OrthoDB" id="4158189at2759"/>
<dbReference type="Proteomes" id="UP000327013">
    <property type="component" value="Unassembled WGS sequence"/>
</dbReference>
<dbReference type="AlphaFoldDB" id="A0A5N6L4J4"/>